<protein>
    <submittedName>
        <fullName evidence="2">Uncharacterized protein</fullName>
    </submittedName>
</protein>
<proteinExistence type="predicted"/>
<keyword evidence="1" id="KW-1185">Reference proteome</keyword>
<evidence type="ECO:0000313" key="1">
    <source>
        <dbReference type="Proteomes" id="UP000036681"/>
    </source>
</evidence>
<dbReference type="Proteomes" id="UP000036681">
    <property type="component" value="Unplaced"/>
</dbReference>
<sequence length="189" mass="19574">MFPNGRTSKKNYFSWVIKSRRGFGTSPSMGLVDAAAPATPTALLVAVPAVVLPSMKEPVPPSPVAVVALEVGAKPKIPPLVAVGADDVAVVVPNRPPVVGLPNSPPVVVVDEVVGVVPKKPFDVVLPNNVPVAGVDVVVAVLPNMLPVEVAGFAGEVPNRLTAVVVVGAGAPNKPEKYPLNYFKCRHFC</sequence>
<reference evidence="2" key="1">
    <citation type="submission" date="2017-02" db="UniProtKB">
        <authorList>
            <consortium name="WormBaseParasite"/>
        </authorList>
    </citation>
    <scope>IDENTIFICATION</scope>
</reference>
<dbReference type="WBParaSite" id="ALUE_0002325401-mRNA-1">
    <property type="protein sequence ID" value="ALUE_0002325401-mRNA-1"/>
    <property type="gene ID" value="ALUE_0002325401"/>
</dbReference>
<accession>A0A0M3IWX6</accession>
<name>A0A0M3IWX6_ASCLU</name>
<organism evidence="1 2">
    <name type="scientific">Ascaris lumbricoides</name>
    <name type="common">Giant roundworm</name>
    <dbReference type="NCBI Taxonomy" id="6252"/>
    <lineage>
        <taxon>Eukaryota</taxon>
        <taxon>Metazoa</taxon>
        <taxon>Ecdysozoa</taxon>
        <taxon>Nematoda</taxon>
        <taxon>Chromadorea</taxon>
        <taxon>Rhabditida</taxon>
        <taxon>Spirurina</taxon>
        <taxon>Ascaridomorpha</taxon>
        <taxon>Ascaridoidea</taxon>
        <taxon>Ascarididae</taxon>
        <taxon>Ascaris</taxon>
    </lineage>
</organism>
<dbReference type="AlphaFoldDB" id="A0A0M3IWX6"/>
<evidence type="ECO:0000313" key="2">
    <source>
        <dbReference type="WBParaSite" id="ALUE_0002325401-mRNA-1"/>
    </source>
</evidence>